<dbReference type="Pfam" id="PF01048">
    <property type="entry name" value="PNP_UDP_1"/>
    <property type="match status" value="1"/>
</dbReference>
<reference evidence="2" key="1">
    <citation type="submission" date="2020-11" db="EMBL/GenBank/DDBJ databases">
        <authorList>
            <person name="Konstantinou D."/>
            <person name="Gkelis S."/>
            <person name="Popin R."/>
            <person name="Fewer D."/>
            <person name="Sivonen K."/>
        </authorList>
    </citation>
    <scope>NUCLEOTIDE SEQUENCE</scope>
    <source>
        <strain evidence="2">TAU-MAC 1115</strain>
    </source>
</reference>
<dbReference type="GO" id="GO:0043531">
    <property type="term" value="F:ADP binding"/>
    <property type="evidence" value="ECO:0007669"/>
    <property type="project" value="InterPro"/>
</dbReference>
<dbReference type="PANTHER" id="PTHR47691">
    <property type="entry name" value="REGULATOR-RELATED"/>
    <property type="match status" value="1"/>
</dbReference>
<dbReference type="Gene3D" id="3.40.50.300">
    <property type="entry name" value="P-loop containing nucleotide triphosphate hydrolases"/>
    <property type="match status" value="1"/>
</dbReference>
<dbReference type="SUPFAM" id="SSF52540">
    <property type="entry name" value="P-loop containing nucleoside triphosphate hydrolases"/>
    <property type="match status" value="1"/>
</dbReference>
<gene>
    <name evidence="2" type="ORF">IXB50_13475</name>
</gene>
<dbReference type="InterPro" id="IPR011990">
    <property type="entry name" value="TPR-like_helical_dom_sf"/>
</dbReference>
<dbReference type="InterPro" id="IPR035994">
    <property type="entry name" value="Nucleoside_phosphorylase_sf"/>
</dbReference>
<comment type="caution">
    <text evidence="2">The sequence shown here is derived from an EMBL/GenBank/DDBJ whole genome shotgun (WGS) entry which is preliminary data.</text>
</comment>
<organism evidence="2 3">
    <name type="scientific">Leptothoe spongobia TAU-MAC 1115</name>
    <dbReference type="NCBI Taxonomy" id="1967444"/>
    <lineage>
        <taxon>Bacteria</taxon>
        <taxon>Bacillati</taxon>
        <taxon>Cyanobacteriota</taxon>
        <taxon>Cyanophyceae</taxon>
        <taxon>Nodosilineales</taxon>
        <taxon>Cymatolegaceae</taxon>
        <taxon>Leptothoe</taxon>
        <taxon>Leptothoe spongobia</taxon>
    </lineage>
</organism>
<dbReference type="Gene3D" id="3.40.50.1580">
    <property type="entry name" value="Nucleoside phosphorylase domain"/>
    <property type="match status" value="1"/>
</dbReference>
<evidence type="ECO:0000313" key="3">
    <source>
        <dbReference type="Proteomes" id="UP000717364"/>
    </source>
</evidence>
<dbReference type="SUPFAM" id="SSF53167">
    <property type="entry name" value="Purine and uridine phosphorylases"/>
    <property type="match status" value="1"/>
</dbReference>
<evidence type="ECO:0000313" key="2">
    <source>
        <dbReference type="EMBL" id="MBT9316437.1"/>
    </source>
</evidence>
<dbReference type="InterPro" id="IPR000845">
    <property type="entry name" value="Nucleoside_phosphorylase_d"/>
</dbReference>
<dbReference type="GO" id="GO:0003824">
    <property type="term" value="F:catalytic activity"/>
    <property type="evidence" value="ECO:0007669"/>
    <property type="project" value="InterPro"/>
</dbReference>
<reference evidence="2" key="2">
    <citation type="journal article" date="2021" name="Mar. Drugs">
        <title>Genome Reduction and Secondary Metabolism of the Marine Sponge-Associated Cyanobacterium Leptothoe.</title>
        <authorList>
            <person name="Konstantinou D."/>
            <person name="Popin R.V."/>
            <person name="Fewer D.P."/>
            <person name="Sivonen K."/>
            <person name="Gkelis S."/>
        </authorList>
    </citation>
    <scope>NUCLEOTIDE SEQUENCE</scope>
    <source>
        <strain evidence="2">TAU-MAC 1115</strain>
    </source>
</reference>
<sequence>MAVRDHLDHLKEDIHPAGTIYERGDFVGPTNEWDIGIAEIDAGNAQFSVEAERAIAYFKPDILLLVGIAHALQDIAIGDVIVATEIYGYESGKVDSSFLTRPKVGQSAYRLLQRARAEARKKDWLKRINKVTPTSQPSVHMKPIAAGEKVIMSAQSATYNFLRNNYNDALAIELGGVGFLNTVLAYPNIDAVVIRGISKLVVADQSLEPEKEQQQIAAHHASAFAFEILSKLELPSINRTEQPIYPIHVENGTVYIGESLSSSDSKSYPIEDLTKENYHNLPEPSYKSLVGRDNDLKDLLYRISPDFHERIITLTGIGGVGKTSLALETAYVCLAAQKESKPTKLPVFDAIVFSSARLTTLLPQGIIPIQRKQKPIKTLQDLCADIDNTLKKCGLKDSDPARQASDLQEFLSSGDYRILIILDNLEALRAEDTHQIIEFLKSIKGSHIKTIITTRHSDRYDINLKELSREASQQMISNLLLTEHLVSVNNNNFDSRLYEICGGVPLAIHYAIGFLQLGHATQTVLDRLANPQGDLCRYCFDKLTSHIEEQNPIGFRLFLTLSISSYGLTCENLFTIAGINLHQRDEAEYALNMLDRCSLVFYADGRHRMLPLTRRYALSKLESNADMHSQIREEWINRYLDIAIEHGREDKGEWHEKYDAINNEWGTFKEVFTYCQAHQKYEVARQLWRALSRFAYLYSYWIDRLEWSSWLMDVAQYQGDSAFLAELKSASAWLALLRGGDENLKKSEELLKSAWYLSEKADLYVKNTIVINLATLYLRKPDFKKSQKYFIKSVELRRSIRGHIDEFRETRLKIRFLFYQGESFYRQEDYRIAKKLYSQVIKKAENIHWLRLKVKACERLAYIAILENDLKTAENLLNDWYAVTARNHDYRRLAFFERGYAKLEFKKKNYQKSKEWAMKALKRFKDLKMLVRVNKMEHLIDRCDAYIGEHF</sequence>
<name>A0A947GKI7_9CYAN</name>
<dbReference type="GO" id="GO:0009116">
    <property type="term" value="P:nucleoside metabolic process"/>
    <property type="evidence" value="ECO:0007669"/>
    <property type="project" value="InterPro"/>
</dbReference>
<feature type="domain" description="Nucleoside phosphorylase" evidence="1">
    <location>
        <begin position="42"/>
        <end position="229"/>
    </location>
</feature>
<evidence type="ECO:0000259" key="1">
    <source>
        <dbReference type="Pfam" id="PF01048"/>
    </source>
</evidence>
<accession>A0A947GKI7</accession>
<proteinExistence type="predicted"/>
<protein>
    <recommendedName>
        <fullName evidence="1">Nucleoside phosphorylase domain-containing protein</fullName>
    </recommendedName>
</protein>
<dbReference type="InterPro" id="IPR027417">
    <property type="entry name" value="P-loop_NTPase"/>
</dbReference>
<dbReference type="SUPFAM" id="SSF48452">
    <property type="entry name" value="TPR-like"/>
    <property type="match status" value="1"/>
</dbReference>
<keyword evidence="3" id="KW-1185">Reference proteome</keyword>
<dbReference type="AlphaFoldDB" id="A0A947GKI7"/>
<dbReference type="EMBL" id="JADOES010000026">
    <property type="protein sequence ID" value="MBT9316437.1"/>
    <property type="molecule type" value="Genomic_DNA"/>
</dbReference>
<dbReference type="Gene3D" id="1.25.40.10">
    <property type="entry name" value="Tetratricopeptide repeat domain"/>
    <property type="match status" value="1"/>
</dbReference>
<dbReference type="Proteomes" id="UP000717364">
    <property type="component" value="Unassembled WGS sequence"/>
</dbReference>
<dbReference type="PANTHER" id="PTHR47691:SF3">
    <property type="entry name" value="HTH-TYPE TRANSCRIPTIONAL REGULATOR RV0890C-RELATED"/>
    <property type="match status" value="1"/>
</dbReference>